<dbReference type="Pfam" id="PF08352">
    <property type="entry name" value="oligo_HPY"/>
    <property type="match status" value="1"/>
</dbReference>
<feature type="transmembrane region" description="Helical" evidence="11">
    <location>
        <begin position="43"/>
        <end position="64"/>
    </location>
</feature>
<dbReference type="InterPro" id="IPR000515">
    <property type="entry name" value="MetI-like"/>
</dbReference>
<dbReference type="InterPro" id="IPR017871">
    <property type="entry name" value="ABC_transporter-like_CS"/>
</dbReference>
<dbReference type="SMART" id="SM00382">
    <property type="entry name" value="AAA"/>
    <property type="match status" value="1"/>
</dbReference>
<evidence type="ECO:0000256" key="6">
    <source>
        <dbReference type="ARBA" id="ARBA00022692"/>
    </source>
</evidence>
<keyword evidence="5" id="KW-1003">Cell membrane</keyword>
<evidence type="ECO:0000313" key="16">
    <source>
        <dbReference type="Proteomes" id="UP001183176"/>
    </source>
</evidence>
<dbReference type="EMBL" id="JAVREH010000035">
    <property type="protein sequence ID" value="MDT0263326.1"/>
    <property type="molecule type" value="Genomic_DNA"/>
</dbReference>
<dbReference type="InterPro" id="IPR013563">
    <property type="entry name" value="Oligopep_ABC_C"/>
</dbReference>
<evidence type="ECO:0000256" key="9">
    <source>
        <dbReference type="ARBA" id="ARBA00022989"/>
    </source>
</evidence>
<reference evidence="16" key="1">
    <citation type="submission" date="2023-07" db="EMBL/GenBank/DDBJ databases">
        <title>30 novel species of actinomycetes from the DSMZ collection.</title>
        <authorList>
            <person name="Nouioui I."/>
        </authorList>
    </citation>
    <scope>NUCLEOTIDE SEQUENCE [LARGE SCALE GENOMIC DNA]</scope>
    <source>
        <strain evidence="16">DSM 44399</strain>
    </source>
</reference>
<evidence type="ECO:0000256" key="3">
    <source>
        <dbReference type="ARBA" id="ARBA00005417"/>
    </source>
</evidence>
<dbReference type="NCBIfam" id="TIGR01727">
    <property type="entry name" value="oligo_HPY"/>
    <property type="match status" value="1"/>
</dbReference>
<keyword evidence="16" id="KW-1185">Reference proteome</keyword>
<dbReference type="PANTHER" id="PTHR43297:SF2">
    <property type="entry name" value="DIPEPTIDE TRANSPORT ATP-BINDING PROTEIN DPPD"/>
    <property type="match status" value="1"/>
</dbReference>
<dbReference type="Pfam" id="PF00005">
    <property type="entry name" value="ABC_tran"/>
    <property type="match status" value="1"/>
</dbReference>
<keyword evidence="6 11" id="KW-0812">Transmembrane</keyword>
<keyword evidence="9 11" id="KW-1133">Transmembrane helix</keyword>
<accession>A0ABU2JEA5</accession>
<evidence type="ECO:0000256" key="10">
    <source>
        <dbReference type="ARBA" id="ARBA00023136"/>
    </source>
</evidence>
<comment type="subcellular location">
    <subcellularLocation>
        <location evidence="11">Cell membrane</location>
        <topology evidence="11">Multi-pass membrane protein</topology>
    </subcellularLocation>
    <subcellularLocation>
        <location evidence="2">Cell membrane</location>
        <topology evidence="2">Peripheral membrane protein</topology>
    </subcellularLocation>
    <subcellularLocation>
        <location evidence="1">Membrane</location>
        <topology evidence="1">Multi-pass membrane protein</topology>
    </subcellularLocation>
</comment>
<evidence type="ECO:0000256" key="7">
    <source>
        <dbReference type="ARBA" id="ARBA00022741"/>
    </source>
</evidence>
<dbReference type="InterPro" id="IPR035906">
    <property type="entry name" value="MetI-like_sf"/>
</dbReference>
<dbReference type="Gene3D" id="1.10.3720.10">
    <property type="entry name" value="MetI-like"/>
    <property type="match status" value="1"/>
</dbReference>
<feature type="transmembrane region" description="Helical" evidence="11">
    <location>
        <begin position="141"/>
        <end position="160"/>
    </location>
</feature>
<dbReference type="SUPFAM" id="SSF52540">
    <property type="entry name" value="P-loop containing nucleoside triphosphate hydrolases"/>
    <property type="match status" value="1"/>
</dbReference>
<feature type="domain" description="ABC transmembrane type-1" evidence="14">
    <location>
        <begin position="102"/>
        <end position="291"/>
    </location>
</feature>
<dbReference type="PROSITE" id="PS50893">
    <property type="entry name" value="ABC_TRANSPORTER_2"/>
    <property type="match status" value="1"/>
</dbReference>
<dbReference type="InterPro" id="IPR003439">
    <property type="entry name" value="ABC_transporter-like_ATP-bd"/>
</dbReference>
<sequence length="682" mass="71879">MTTIGVGAAGATDESAGLTDPTGPTGANAAANRRRRRRLPAPLIIGATLLTLIVLLAVVAPLLWGSGAEKLNPTIRAHRSGAHPLGTDSLGRDVFYRTLVATRLTLIMAAAATILAVGIGTILGAGIVLAGRRVRSLGGRVIDLMVSYPPVIVALAITAIFSPGRVSVVVAIGIAFSPQFARLINTLANSVSSKDYVTIARLLGLSRGRVLRRHVLPNIAAPVLVLTSVGFATTIVTLSGLSFIGLGVQQPSYDWGQLLASGLRDIYVNPIEALGPSLAILVTGLAAGLLGDGLAQFWDPRQQGSRSRRSARAVATSMPAVGESAEDQYLSDRSLSASRQLGEATVADRPVVASIRDLRVSASRGDIDLPLVRGVSLEILAGEIVGFVGESGSGKSVTAMAIARLLAPELSWSAKILEINGRDLSDSHAKPPVELASDIGIVFQDPSTCFNPALHVGTQITEVVRVHKKVPKDKARAMAIEKLREARVSSPETRLKQYPHELSGGMRQRAMIAMALLSSPKLLIADEPTTALDVTVQADVLRLLHQINRTHDMAILMISHDIKVISALCHRVCVMYAGRIVEELPVAELRAGRVQHPYTRALLAATPAVAEGSRERPLAPLAGRPPAPDRLPPGCSFVDRCPLAMPVCATVDPRLLVHGEGAVACHAVNEVPLRIGADHGAN</sequence>
<evidence type="ECO:0000256" key="11">
    <source>
        <dbReference type="RuleBase" id="RU363032"/>
    </source>
</evidence>
<dbReference type="InterPro" id="IPR050388">
    <property type="entry name" value="ABC_Ni/Peptide_Import"/>
</dbReference>
<comment type="similarity">
    <text evidence="3">Belongs to the ABC transporter superfamily.</text>
</comment>
<evidence type="ECO:0000256" key="5">
    <source>
        <dbReference type="ARBA" id="ARBA00022475"/>
    </source>
</evidence>
<dbReference type="RefSeq" id="WP_311424473.1">
    <property type="nucleotide sequence ID" value="NZ_JAVREH010000035.1"/>
</dbReference>
<evidence type="ECO:0000256" key="12">
    <source>
        <dbReference type="SAM" id="MobiDB-lite"/>
    </source>
</evidence>
<proteinExistence type="inferred from homology"/>
<feature type="transmembrane region" description="Helical" evidence="11">
    <location>
        <begin position="166"/>
        <end position="184"/>
    </location>
</feature>
<feature type="domain" description="ABC transporter" evidence="13">
    <location>
        <begin position="355"/>
        <end position="602"/>
    </location>
</feature>
<dbReference type="Gene3D" id="3.40.50.300">
    <property type="entry name" value="P-loop containing nucleotide triphosphate hydrolases"/>
    <property type="match status" value="1"/>
</dbReference>
<dbReference type="CDD" id="cd03257">
    <property type="entry name" value="ABC_NikE_OppD_transporters"/>
    <property type="match status" value="1"/>
</dbReference>
<keyword evidence="8" id="KW-0067">ATP-binding</keyword>
<gene>
    <name evidence="15" type="ORF">RM423_18235</name>
</gene>
<name>A0ABU2JEA5_9ACTN</name>
<keyword evidence="7" id="KW-0547">Nucleotide-binding</keyword>
<evidence type="ECO:0000313" key="15">
    <source>
        <dbReference type="EMBL" id="MDT0263326.1"/>
    </source>
</evidence>
<dbReference type="PROSITE" id="PS00211">
    <property type="entry name" value="ABC_TRANSPORTER_1"/>
    <property type="match status" value="1"/>
</dbReference>
<evidence type="ECO:0000259" key="14">
    <source>
        <dbReference type="PROSITE" id="PS50928"/>
    </source>
</evidence>
<evidence type="ECO:0000256" key="1">
    <source>
        <dbReference type="ARBA" id="ARBA00004141"/>
    </source>
</evidence>
<dbReference type="SUPFAM" id="SSF161098">
    <property type="entry name" value="MetI-like"/>
    <property type="match status" value="1"/>
</dbReference>
<dbReference type="InterPro" id="IPR027417">
    <property type="entry name" value="P-loop_NTPase"/>
</dbReference>
<comment type="caution">
    <text evidence="15">The sequence shown here is derived from an EMBL/GenBank/DDBJ whole genome shotgun (WGS) entry which is preliminary data.</text>
</comment>
<evidence type="ECO:0000259" key="13">
    <source>
        <dbReference type="PROSITE" id="PS50893"/>
    </source>
</evidence>
<feature type="transmembrane region" description="Helical" evidence="11">
    <location>
        <begin position="219"/>
        <end position="246"/>
    </location>
</feature>
<dbReference type="Proteomes" id="UP001183176">
    <property type="component" value="Unassembled WGS sequence"/>
</dbReference>
<evidence type="ECO:0000256" key="4">
    <source>
        <dbReference type="ARBA" id="ARBA00022448"/>
    </source>
</evidence>
<dbReference type="InterPro" id="IPR003593">
    <property type="entry name" value="AAA+_ATPase"/>
</dbReference>
<dbReference type="Pfam" id="PF00528">
    <property type="entry name" value="BPD_transp_1"/>
    <property type="match status" value="1"/>
</dbReference>
<protein>
    <submittedName>
        <fullName evidence="15">Dipeptide/oligopeptide/nickel ABC transporter permease/ATP-binding protein</fullName>
    </submittedName>
</protein>
<keyword evidence="10 11" id="KW-0472">Membrane</keyword>
<dbReference type="PANTHER" id="PTHR43297">
    <property type="entry name" value="OLIGOPEPTIDE TRANSPORT ATP-BINDING PROTEIN APPD"/>
    <property type="match status" value="1"/>
</dbReference>
<evidence type="ECO:0000256" key="8">
    <source>
        <dbReference type="ARBA" id="ARBA00022840"/>
    </source>
</evidence>
<dbReference type="CDD" id="cd06261">
    <property type="entry name" value="TM_PBP2"/>
    <property type="match status" value="1"/>
</dbReference>
<organism evidence="15 16">
    <name type="scientific">Jatrophihabitans lederbergiae</name>
    <dbReference type="NCBI Taxonomy" id="3075547"/>
    <lineage>
        <taxon>Bacteria</taxon>
        <taxon>Bacillati</taxon>
        <taxon>Actinomycetota</taxon>
        <taxon>Actinomycetes</taxon>
        <taxon>Jatrophihabitantales</taxon>
        <taxon>Jatrophihabitantaceae</taxon>
        <taxon>Jatrophihabitans</taxon>
    </lineage>
</organism>
<dbReference type="PROSITE" id="PS50928">
    <property type="entry name" value="ABC_TM1"/>
    <property type="match status" value="1"/>
</dbReference>
<evidence type="ECO:0000256" key="2">
    <source>
        <dbReference type="ARBA" id="ARBA00004202"/>
    </source>
</evidence>
<comment type="similarity">
    <text evidence="11">Belongs to the binding-protein-dependent transport system permease family.</text>
</comment>
<feature type="transmembrane region" description="Helical" evidence="11">
    <location>
        <begin position="106"/>
        <end position="129"/>
    </location>
</feature>
<keyword evidence="4 11" id="KW-0813">Transport</keyword>
<feature type="region of interest" description="Disordered" evidence="12">
    <location>
        <begin position="1"/>
        <end position="33"/>
    </location>
</feature>